<dbReference type="InterPro" id="IPR036390">
    <property type="entry name" value="WH_DNA-bd_sf"/>
</dbReference>
<dbReference type="SUPFAM" id="SSF46785">
    <property type="entry name" value="Winged helix' DNA-binding domain"/>
    <property type="match status" value="1"/>
</dbReference>
<dbReference type="CDD" id="cd00090">
    <property type="entry name" value="HTH_ARSR"/>
    <property type="match status" value="1"/>
</dbReference>
<feature type="compositionally biased region" description="Basic residues" evidence="1">
    <location>
        <begin position="212"/>
        <end position="228"/>
    </location>
</feature>
<name>A0ABY5PG56_9ACTN</name>
<dbReference type="Pfam" id="PF12840">
    <property type="entry name" value="HTH_20"/>
    <property type="match status" value="1"/>
</dbReference>
<keyword evidence="3" id="KW-1185">Reference proteome</keyword>
<accession>A0ABY5PG56</accession>
<dbReference type="Proteomes" id="UP001058860">
    <property type="component" value="Chromosome"/>
</dbReference>
<organism evidence="2 3">
    <name type="scientific">Svornostia abyssi</name>
    <dbReference type="NCBI Taxonomy" id="2898438"/>
    <lineage>
        <taxon>Bacteria</taxon>
        <taxon>Bacillati</taxon>
        <taxon>Actinomycetota</taxon>
        <taxon>Thermoleophilia</taxon>
        <taxon>Solirubrobacterales</taxon>
        <taxon>Baekduiaceae</taxon>
        <taxon>Svornostia</taxon>
    </lineage>
</organism>
<dbReference type="Gene3D" id="1.10.10.10">
    <property type="entry name" value="Winged helix-like DNA-binding domain superfamily/Winged helix DNA-binding domain"/>
    <property type="match status" value="1"/>
</dbReference>
<sequence length="228" mass="24694">MTRYLPEYGSCQRKQSAVMSSSESPALDHRIVKALAHPLRQNILTILNERVASPSEISEELDERLGNVSYHVRTLLDLGCIELVSTTPRRGAVEHHYRAVMKPFFSKDDWAQMPASTRRSAHDTTLKAIVKDVVATAEANGFDTPEDAVTRITGDLDAKGRADLAKLLATSREKAEKIFADSSKRLSGKGDGIASEVALIGFATATAASAKKPAKKPAAKKKPARKAA</sequence>
<evidence type="ECO:0000313" key="3">
    <source>
        <dbReference type="Proteomes" id="UP001058860"/>
    </source>
</evidence>
<dbReference type="InterPro" id="IPR011991">
    <property type="entry name" value="ArsR-like_HTH"/>
</dbReference>
<dbReference type="InterPro" id="IPR036388">
    <property type="entry name" value="WH-like_DNA-bd_sf"/>
</dbReference>
<feature type="region of interest" description="Disordered" evidence="1">
    <location>
        <begin position="207"/>
        <end position="228"/>
    </location>
</feature>
<protein>
    <submittedName>
        <fullName evidence="2">Helix-turn-helix domain-containing protein</fullName>
    </submittedName>
</protein>
<gene>
    <name evidence="2" type="ORF">LRS13_23580</name>
</gene>
<reference evidence="3" key="1">
    <citation type="submission" date="2021-11" db="EMBL/GenBank/DDBJ databases">
        <title>Cultivation dependent microbiological survey of springs from the worlds oldest radium mine currently devoted to the extraction of radon-saturated water.</title>
        <authorList>
            <person name="Kapinusova G."/>
            <person name="Smrhova T."/>
            <person name="Strejcek M."/>
            <person name="Suman J."/>
            <person name="Jani K."/>
            <person name="Pajer P."/>
            <person name="Uhlik O."/>
        </authorList>
    </citation>
    <scope>NUCLEOTIDE SEQUENCE [LARGE SCALE GENOMIC DNA]</scope>
    <source>
        <strain evidence="3">J379</strain>
    </source>
</reference>
<dbReference type="EMBL" id="CP088295">
    <property type="protein sequence ID" value="UUY03613.1"/>
    <property type="molecule type" value="Genomic_DNA"/>
</dbReference>
<evidence type="ECO:0000313" key="2">
    <source>
        <dbReference type="EMBL" id="UUY03613.1"/>
    </source>
</evidence>
<dbReference type="RefSeq" id="WP_353864115.1">
    <property type="nucleotide sequence ID" value="NZ_CP088295.1"/>
</dbReference>
<evidence type="ECO:0000256" key="1">
    <source>
        <dbReference type="SAM" id="MobiDB-lite"/>
    </source>
</evidence>
<proteinExistence type="predicted"/>